<accession>A0A6A5USP4</accession>
<proteinExistence type="predicted"/>
<evidence type="ECO:0000313" key="2">
    <source>
        <dbReference type="Proteomes" id="UP000800036"/>
    </source>
</evidence>
<reference evidence="1" key="1">
    <citation type="journal article" date="2020" name="Stud. Mycol.">
        <title>101 Dothideomycetes genomes: a test case for predicting lifestyles and emergence of pathogens.</title>
        <authorList>
            <person name="Haridas S."/>
            <person name="Albert R."/>
            <person name="Binder M."/>
            <person name="Bloem J."/>
            <person name="Labutti K."/>
            <person name="Salamov A."/>
            <person name="Andreopoulos B."/>
            <person name="Baker S."/>
            <person name="Barry K."/>
            <person name="Bills G."/>
            <person name="Bluhm B."/>
            <person name="Cannon C."/>
            <person name="Castanera R."/>
            <person name="Culley D."/>
            <person name="Daum C."/>
            <person name="Ezra D."/>
            <person name="Gonzalez J."/>
            <person name="Henrissat B."/>
            <person name="Kuo A."/>
            <person name="Liang C."/>
            <person name="Lipzen A."/>
            <person name="Lutzoni F."/>
            <person name="Magnuson J."/>
            <person name="Mondo S."/>
            <person name="Nolan M."/>
            <person name="Ohm R."/>
            <person name="Pangilinan J."/>
            <person name="Park H.-J."/>
            <person name="Ramirez L."/>
            <person name="Alfaro M."/>
            <person name="Sun H."/>
            <person name="Tritt A."/>
            <person name="Yoshinaga Y."/>
            <person name="Zwiers L.-H."/>
            <person name="Turgeon B."/>
            <person name="Goodwin S."/>
            <person name="Spatafora J."/>
            <person name="Crous P."/>
            <person name="Grigoriev I."/>
        </authorList>
    </citation>
    <scope>NUCLEOTIDE SEQUENCE</scope>
    <source>
        <strain evidence="1">CBS 107.79</strain>
    </source>
</reference>
<organism evidence="1 2">
    <name type="scientific">Bimuria novae-zelandiae CBS 107.79</name>
    <dbReference type="NCBI Taxonomy" id="1447943"/>
    <lineage>
        <taxon>Eukaryota</taxon>
        <taxon>Fungi</taxon>
        <taxon>Dikarya</taxon>
        <taxon>Ascomycota</taxon>
        <taxon>Pezizomycotina</taxon>
        <taxon>Dothideomycetes</taxon>
        <taxon>Pleosporomycetidae</taxon>
        <taxon>Pleosporales</taxon>
        <taxon>Massarineae</taxon>
        <taxon>Didymosphaeriaceae</taxon>
        <taxon>Bimuria</taxon>
    </lineage>
</organism>
<protein>
    <recommendedName>
        <fullName evidence="3">F-box domain-containing protein</fullName>
    </recommendedName>
</protein>
<name>A0A6A5USP4_9PLEO</name>
<gene>
    <name evidence="1" type="ORF">BU23DRAFT_286039</name>
</gene>
<sequence length="591" mass="68581">MADLPREVQSMIACYLSDPDLCNYRLASRMLARIGARILFRTFAFRASGASVARLQDVSNNPQLSQHVQALIWDTNLWNLRLGKAWYTDNFGSWLERIRIGPAWDIGRYVDPHIQTGSRFTHELHTSTKEDLPWCFDHPLCEEQWSAWFQRNGEMVRPRFEQYKQRVTDEECALLHDLSYNGLSSNIAHLPKLEKVFIINGRFTYTPGGVRKTHYRCGPPKDSDWYSRGERLHATDDKDLCFVAGVLPFWSLLLAYGDGLKKLRIDALDLRAFCGDLERLGLRGNRPQYETPLTRLFEPTFDKLAYNCNFFVYPKHRKFHREFEIYPPIDINNNALRLCKHLTSLRLTITTADYFRDHSKTLLRWMGATLKNFLRGLPKLLSLSLSFEGHTPNPWNQTHLSFVVPQFAGEFVWTRFVLADPVLVWPSLRKLVLSFVRVNRHQLVMLETCRTTLKNLRLFQITLELVNEPGLQESETPNTWKETLGIFKLMFDDVHRVLDLEKATVGGLIRLTNPYIRNEMQHLMMDMAPASSLGSQTETLGMSLGRYLVHGGECPIAALETMRDLAYISTMHWQQYTPGEWSFYPYEVSDN</sequence>
<dbReference type="Proteomes" id="UP000800036">
    <property type="component" value="Unassembled WGS sequence"/>
</dbReference>
<evidence type="ECO:0008006" key="3">
    <source>
        <dbReference type="Google" id="ProtNLM"/>
    </source>
</evidence>
<keyword evidence="2" id="KW-1185">Reference proteome</keyword>
<evidence type="ECO:0000313" key="1">
    <source>
        <dbReference type="EMBL" id="KAF1967694.1"/>
    </source>
</evidence>
<dbReference type="OrthoDB" id="5422579at2759"/>
<dbReference type="EMBL" id="ML976729">
    <property type="protein sequence ID" value="KAF1967694.1"/>
    <property type="molecule type" value="Genomic_DNA"/>
</dbReference>
<dbReference type="AlphaFoldDB" id="A0A6A5USP4"/>